<dbReference type="InterPro" id="IPR048012">
    <property type="entry name" value="BfmA-like_N"/>
</dbReference>
<name>A0ABS8GSQ3_9FLAO</name>
<proteinExistence type="predicted"/>
<dbReference type="Proteomes" id="UP001197770">
    <property type="component" value="Unassembled WGS sequence"/>
</dbReference>
<sequence>MDKGYEKEGFEGLKIKASVAQRFRVFCKRLSKSQSMTLMAMMDFFEINEISPDERLGPSHRTLERKLNKRFNAIIAIIKSIEKSQTKPTQAMLEALFTQTEPKEEKPLVVKREDELDDARFEDWDGKDF</sequence>
<gene>
    <name evidence="1" type="ORF">LLW17_09560</name>
</gene>
<keyword evidence="2" id="KW-1185">Reference proteome</keyword>
<accession>A0ABS8GSQ3</accession>
<reference evidence="1 2" key="1">
    <citation type="submission" date="2021-11" db="EMBL/GenBank/DDBJ databases">
        <title>Seasonal and diel survey of microbial diversity of the Tyrrhenian coast.</title>
        <authorList>
            <person name="Gattoni G."/>
            <person name="Corral P."/>
        </authorList>
    </citation>
    <scope>NUCLEOTIDE SEQUENCE [LARGE SCALE GENOMIC DNA]</scope>
    <source>
        <strain evidence="1 2">Mr9</strain>
    </source>
</reference>
<protein>
    <submittedName>
        <fullName evidence="1">Uncharacterized protein</fullName>
    </submittedName>
</protein>
<dbReference type="EMBL" id="JAJGMW010000010">
    <property type="protein sequence ID" value="MCC4212964.1"/>
    <property type="molecule type" value="Genomic_DNA"/>
</dbReference>
<organism evidence="1 2">
    <name type="scientific">Leeuwenhoekiella parthenopeia</name>
    <dbReference type="NCBI Taxonomy" id="2890320"/>
    <lineage>
        <taxon>Bacteria</taxon>
        <taxon>Pseudomonadati</taxon>
        <taxon>Bacteroidota</taxon>
        <taxon>Flavobacteriia</taxon>
        <taxon>Flavobacteriales</taxon>
        <taxon>Flavobacteriaceae</taxon>
        <taxon>Leeuwenhoekiella</taxon>
    </lineage>
</organism>
<dbReference type="RefSeq" id="WP_228230027.1">
    <property type="nucleotide sequence ID" value="NZ_JAJGMW010000010.1"/>
</dbReference>
<comment type="caution">
    <text evidence="1">The sequence shown here is derived from an EMBL/GenBank/DDBJ whole genome shotgun (WGS) entry which is preliminary data.</text>
</comment>
<evidence type="ECO:0000313" key="2">
    <source>
        <dbReference type="Proteomes" id="UP001197770"/>
    </source>
</evidence>
<evidence type="ECO:0000313" key="1">
    <source>
        <dbReference type="EMBL" id="MCC4212964.1"/>
    </source>
</evidence>
<dbReference type="NCBIfam" id="NF041200">
    <property type="entry name" value="mob_BfmA_Nterm"/>
    <property type="match status" value="1"/>
</dbReference>